<keyword evidence="1" id="KW-0378">Hydrolase</keyword>
<proteinExistence type="predicted"/>
<dbReference type="Pfam" id="PF13350">
    <property type="entry name" value="Y_phosphatase3"/>
    <property type="match status" value="1"/>
</dbReference>
<keyword evidence="2" id="KW-1185">Reference proteome</keyword>
<evidence type="ECO:0000313" key="2">
    <source>
        <dbReference type="Proteomes" id="UP001223144"/>
    </source>
</evidence>
<dbReference type="GO" id="GO:0004725">
    <property type="term" value="F:protein tyrosine phosphatase activity"/>
    <property type="evidence" value="ECO:0007669"/>
    <property type="project" value="UniProtKB-EC"/>
</dbReference>
<dbReference type="Gene3D" id="3.90.190.10">
    <property type="entry name" value="Protein tyrosine phosphatase superfamily"/>
    <property type="match status" value="1"/>
</dbReference>
<dbReference type="RefSeq" id="WP_279925384.1">
    <property type="nucleotide sequence ID" value="NZ_JARWBG010000001.1"/>
</dbReference>
<comment type="caution">
    <text evidence="1">The sequence shown here is derived from an EMBL/GenBank/DDBJ whole genome shotgun (WGS) entry which is preliminary data.</text>
</comment>
<accession>A0ABT6HEQ4</accession>
<protein>
    <submittedName>
        <fullName evidence="1">Tyrosine-protein phosphatase</fullName>
        <ecNumber evidence="1">3.1.3.48</ecNumber>
    </submittedName>
</protein>
<sequence>MLIRACGPPRRAAAAPLEGAVNVRDLVGYRTYDGERVRYGRVCRADELGKLTEADVRTVAGLDLARVVDFRVPFEVGYNGPDRLPPGLTPVARPVSDLGLFAQLLSVIGSPDPVRQEEVLGGGRGGELMRAIYRALVTDQDNRARFAETLRDLSGEVPGPLLYHCTSGKDRTGWTSYVLLRALGLPDASARQDFLLSNAFRADADRRTRDAVRDRGLMENPDLLIPVQEVRSSYLDAALDQAERDYGGLVGYLRDDLSLSTWTLLGLRFRLVS</sequence>
<name>A0ABT6HEQ4_9ACTN</name>
<dbReference type="Proteomes" id="UP001223144">
    <property type="component" value="Unassembled WGS sequence"/>
</dbReference>
<organism evidence="1 2">
    <name type="scientific">Streptomyces chengmaiensis</name>
    <dbReference type="NCBI Taxonomy" id="3040919"/>
    <lineage>
        <taxon>Bacteria</taxon>
        <taxon>Bacillati</taxon>
        <taxon>Actinomycetota</taxon>
        <taxon>Actinomycetes</taxon>
        <taxon>Kitasatosporales</taxon>
        <taxon>Streptomycetaceae</taxon>
        <taxon>Streptomyces</taxon>
    </lineage>
</organism>
<dbReference type="InterPro" id="IPR029021">
    <property type="entry name" value="Prot-tyrosine_phosphatase-like"/>
</dbReference>
<dbReference type="InterPro" id="IPR026893">
    <property type="entry name" value="Tyr/Ser_Pase_IphP-type"/>
</dbReference>
<dbReference type="SUPFAM" id="SSF52799">
    <property type="entry name" value="(Phosphotyrosine protein) phosphatases II"/>
    <property type="match status" value="1"/>
</dbReference>
<evidence type="ECO:0000313" key="1">
    <source>
        <dbReference type="EMBL" id="MDH2387247.1"/>
    </source>
</evidence>
<dbReference type="EC" id="3.1.3.48" evidence="1"/>
<gene>
    <name evidence="1" type="ORF">QCN29_00285</name>
</gene>
<reference evidence="1 2" key="1">
    <citation type="submission" date="2023-04" db="EMBL/GenBank/DDBJ databases">
        <title>Streptomyces chengmaiensis sp. nov. isolated from the stem of mangrove plant in Hainan.</title>
        <authorList>
            <person name="Huang X."/>
            <person name="Zhou S."/>
            <person name="Chu X."/>
            <person name="Xie Y."/>
            <person name="Lin Y."/>
        </authorList>
    </citation>
    <scope>NUCLEOTIDE SEQUENCE [LARGE SCALE GENOMIC DNA]</scope>
    <source>
        <strain evidence="1 2">HNM0663</strain>
    </source>
</reference>
<dbReference type="EMBL" id="JARWBG010000001">
    <property type="protein sequence ID" value="MDH2387247.1"/>
    <property type="molecule type" value="Genomic_DNA"/>
</dbReference>